<evidence type="ECO:0000313" key="5">
    <source>
        <dbReference type="EMBL" id="OGG39796.1"/>
    </source>
</evidence>
<dbReference type="InterPro" id="IPR012340">
    <property type="entry name" value="NA-bd_OB-fold"/>
</dbReference>
<dbReference type="GO" id="GO:0006302">
    <property type="term" value="P:double-strand break repair"/>
    <property type="evidence" value="ECO:0007669"/>
    <property type="project" value="TreeGrafter"/>
</dbReference>
<dbReference type="AlphaFoldDB" id="A0A1F6BS98"/>
<dbReference type="STRING" id="1798474.A2118_03255"/>
<sequence>MRHKYDTCGIVLSRSSLGEANAFVTLLTPELGLVRVRAQGLRRPGAKLAAALATFAESSVVLVRGREGWRLAGAILEENWFKRLGNVDARRRAARVSGLLLRLVAGEAHDPSLFLIVKGLFETLSKLPEDVHEAVEILAALRVIKALGFDGGEIPGEASVFTEPLLAAVLKNRASYVARINHGIVASGL</sequence>
<protein>
    <recommendedName>
        <fullName evidence="4">DNA replication/recombination mediator RecO N-terminal domain-containing protein</fullName>
    </recommendedName>
</protein>
<dbReference type="PANTHER" id="PTHR33991:SF1">
    <property type="entry name" value="DNA REPAIR PROTEIN RECO"/>
    <property type="match status" value="1"/>
</dbReference>
<reference evidence="5 6" key="1">
    <citation type="journal article" date="2016" name="Nat. Commun.">
        <title>Thousands of microbial genomes shed light on interconnected biogeochemical processes in an aquifer system.</title>
        <authorList>
            <person name="Anantharaman K."/>
            <person name="Brown C.T."/>
            <person name="Hug L.A."/>
            <person name="Sharon I."/>
            <person name="Castelle C.J."/>
            <person name="Probst A.J."/>
            <person name="Thomas B.C."/>
            <person name="Singh A."/>
            <person name="Wilkins M.J."/>
            <person name="Karaoz U."/>
            <person name="Brodie E.L."/>
            <person name="Williams K.H."/>
            <person name="Hubbard S.S."/>
            <person name="Banfield J.F."/>
        </authorList>
    </citation>
    <scope>NUCLEOTIDE SEQUENCE [LARGE SCALE GENOMIC DNA]</scope>
</reference>
<dbReference type="InterPro" id="IPR022572">
    <property type="entry name" value="DNA_rep/recomb_RecO_N"/>
</dbReference>
<accession>A0A1F6BS98</accession>
<keyword evidence="1" id="KW-0227">DNA damage</keyword>
<evidence type="ECO:0000256" key="1">
    <source>
        <dbReference type="ARBA" id="ARBA00022763"/>
    </source>
</evidence>
<dbReference type="GO" id="GO:0006310">
    <property type="term" value="P:DNA recombination"/>
    <property type="evidence" value="ECO:0007669"/>
    <property type="project" value="UniProtKB-KW"/>
</dbReference>
<organism evidence="5 6">
    <name type="scientific">Candidatus Kaiserbacteria bacterium GWA2_50_9</name>
    <dbReference type="NCBI Taxonomy" id="1798474"/>
    <lineage>
        <taxon>Bacteria</taxon>
        <taxon>Candidatus Kaiseribacteriota</taxon>
    </lineage>
</organism>
<evidence type="ECO:0000256" key="3">
    <source>
        <dbReference type="ARBA" id="ARBA00023204"/>
    </source>
</evidence>
<dbReference type="SUPFAM" id="SSF50249">
    <property type="entry name" value="Nucleic acid-binding proteins"/>
    <property type="match status" value="1"/>
</dbReference>
<proteinExistence type="predicted"/>
<evidence type="ECO:0000313" key="6">
    <source>
        <dbReference type="Proteomes" id="UP000179014"/>
    </source>
</evidence>
<name>A0A1F6BS98_9BACT</name>
<keyword evidence="3" id="KW-0234">DNA repair</keyword>
<gene>
    <name evidence="5" type="ORF">A2118_03255</name>
</gene>
<dbReference type="Proteomes" id="UP000179014">
    <property type="component" value="Unassembled WGS sequence"/>
</dbReference>
<keyword evidence="2" id="KW-0233">DNA recombination</keyword>
<dbReference type="EMBL" id="MFKN01000041">
    <property type="protein sequence ID" value="OGG39796.1"/>
    <property type="molecule type" value="Genomic_DNA"/>
</dbReference>
<dbReference type="Gene3D" id="2.40.50.140">
    <property type="entry name" value="Nucleic acid-binding proteins"/>
    <property type="match status" value="1"/>
</dbReference>
<dbReference type="Pfam" id="PF11967">
    <property type="entry name" value="RecO_N"/>
    <property type="match status" value="1"/>
</dbReference>
<comment type="caution">
    <text evidence="5">The sequence shown here is derived from an EMBL/GenBank/DDBJ whole genome shotgun (WGS) entry which is preliminary data.</text>
</comment>
<dbReference type="GO" id="GO:0043590">
    <property type="term" value="C:bacterial nucleoid"/>
    <property type="evidence" value="ECO:0007669"/>
    <property type="project" value="TreeGrafter"/>
</dbReference>
<evidence type="ECO:0000259" key="4">
    <source>
        <dbReference type="Pfam" id="PF11967"/>
    </source>
</evidence>
<dbReference type="PANTHER" id="PTHR33991">
    <property type="entry name" value="DNA REPAIR PROTEIN RECO"/>
    <property type="match status" value="1"/>
</dbReference>
<feature type="domain" description="DNA replication/recombination mediator RecO N-terminal" evidence="4">
    <location>
        <begin position="1"/>
        <end position="66"/>
    </location>
</feature>
<dbReference type="InterPro" id="IPR003717">
    <property type="entry name" value="RecO"/>
</dbReference>
<evidence type="ECO:0000256" key="2">
    <source>
        <dbReference type="ARBA" id="ARBA00023172"/>
    </source>
</evidence>